<dbReference type="PATRIC" id="fig|1434108.4.peg.2615"/>
<evidence type="ECO:0000313" key="4">
    <source>
        <dbReference type="EMBL" id="AKB55049.1"/>
    </source>
</evidence>
<name>A0A0E3QWJ7_METBA</name>
<dbReference type="InterPro" id="IPR036271">
    <property type="entry name" value="Tet_transcr_reg_TetR-rel_C_sf"/>
</dbReference>
<dbReference type="Gene3D" id="1.10.357.10">
    <property type="entry name" value="Tetracycline Repressor, domain 2"/>
    <property type="match status" value="1"/>
</dbReference>
<dbReference type="HOGENOM" id="CLU_100170_1_0_2"/>
<dbReference type="InterPro" id="IPR009057">
    <property type="entry name" value="Homeodomain-like_sf"/>
</dbReference>
<dbReference type="KEGG" id="mby:MSBRM_2051"/>
<protein>
    <submittedName>
        <fullName evidence="4">Transcriptional regulator, TetR family</fullName>
    </submittedName>
</protein>
<dbReference type="STRING" id="1434108.MSBRM_2051"/>
<dbReference type="SUPFAM" id="SSF46689">
    <property type="entry name" value="Homeodomain-like"/>
    <property type="match status" value="1"/>
</dbReference>
<reference evidence="4 5" key="1">
    <citation type="submission" date="2014-07" db="EMBL/GenBank/DDBJ databases">
        <title>Methanogenic archaea and the global carbon cycle.</title>
        <authorList>
            <person name="Henriksen J.R."/>
            <person name="Luke J."/>
            <person name="Reinhart S."/>
            <person name="Benedict M.N."/>
            <person name="Youngblut N.D."/>
            <person name="Metcalf M.E."/>
            <person name="Whitaker R.J."/>
            <person name="Metcalf W.W."/>
        </authorList>
    </citation>
    <scope>NUCLEOTIDE SEQUENCE [LARGE SCALE GENOMIC DNA]</scope>
    <source>
        <strain evidence="4 5">MS</strain>
    </source>
</reference>
<dbReference type="AlphaFoldDB" id="A0A0E3QWJ7"/>
<organism evidence="4 5">
    <name type="scientific">Methanosarcina barkeri MS</name>
    <dbReference type="NCBI Taxonomy" id="1434108"/>
    <lineage>
        <taxon>Archaea</taxon>
        <taxon>Methanobacteriati</taxon>
        <taxon>Methanobacteriota</taxon>
        <taxon>Stenosarchaea group</taxon>
        <taxon>Methanomicrobia</taxon>
        <taxon>Methanosarcinales</taxon>
        <taxon>Methanosarcinaceae</taxon>
        <taxon>Methanosarcina</taxon>
    </lineage>
</organism>
<dbReference type="RefSeq" id="WP_048155697.1">
    <property type="nucleotide sequence ID" value="NZ_CP009528.1"/>
</dbReference>
<evidence type="ECO:0000256" key="2">
    <source>
        <dbReference type="PROSITE-ProRule" id="PRU00335"/>
    </source>
</evidence>
<evidence type="ECO:0000259" key="3">
    <source>
        <dbReference type="PROSITE" id="PS50977"/>
    </source>
</evidence>
<evidence type="ECO:0000256" key="1">
    <source>
        <dbReference type="ARBA" id="ARBA00023125"/>
    </source>
</evidence>
<dbReference type="GO" id="GO:0003677">
    <property type="term" value="F:DNA binding"/>
    <property type="evidence" value="ECO:0007669"/>
    <property type="project" value="UniProtKB-UniRule"/>
</dbReference>
<keyword evidence="5" id="KW-1185">Reference proteome</keyword>
<feature type="DNA-binding region" description="H-T-H motif" evidence="2">
    <location>
        <begin position="29"/>
        <end position="48"/>
    </location>
</feature>
<dbReference type="Proteomes" id="UP000033033">
    <property type="component" value="Chromosome"/>
</dbReference>
<accession>A0A0E3QWJ7</accession>
<evidence type="ECO:0000313" key="5">
    <source>
        <dbReference type="Proteomes" id="UP000033033"/>
    </source>
</evidence>
<dbReference type="PROSITE" id="PS50977">
    <property type="entry name" value="HTH_TETR_2"/>
    <property type="match status" value="1"/>
</dbReference>
<dbReference type="GeneID" id="24845309"/>
<proteinExistence type="predicted"/>
<keyword evidence="1 2" id="KW-0238">DNA-binding</keyword>
<dbReference type="InterPro" id="IPR001647">
    <property type="entry name" value="HTH_TetR"/>
</dbReference>
<dbReference type="Pfam" id="PF00440">
    <property type="entry name" value="TetR_N"/>
    <property type="match status" value="1"/>
</dbReference>
<feature type="domain" description="HTH tetR-type" evidence="3">
    <location>
        <begin position="6"/>
        <end position="66"/>
    </location>
</feature>
<gene>
    <name evidence="4" type="ORF">MSBRM_2051</name>
</gene>
<dbReference type="EMBL" id="CP009528">
    <property type="protein sequence ID" value="AKB55049.1"/>
    <property type="molecule type" value="Genomic_DNA"/>
</dbReference>
<sequence>MPPKTKFDKEAIVEAAFDIAKEEGFASITARSVAKRLHCSVAPIYLNFETIDDLIKAVVERVFALSDELMKKQEGSDLFENIGKASLAFAREYPVLFRELVIQQNPYMASYENVQEAIVKVLAEDENLRGLTYEERRRLLLKMRIFQMGISVMAANGQLPSWLDDQAAEALLLEMGEDLLRIQQIKQKEMEQLKK</sequence>
<dbReference type="SUPFAM" id="SSF48498">
    <property type="entry name" value="Tetracyclin repressor-like, C-terminal domain"/>
    <property type="match status" value="1"/>
</dbReference>